<reference evidence="1" key="1">
    <citation type="journal article" date="2021" name="New Phytol.">
        <title>Evolutionary innovations through gain and loss of genes in the ectomycorrhizal Boletales.</title>
        <authorList>
            <person name="Wu G."/>
            <person name="Miyauchi S."/>
            <person name="Morin E."/>
            <person name="Kuo A."/>
            <person name="Drula E."/>
            <person name="Varga T."/>
            <person name="Kohler A."/>
            <person name="Feng B."/>
            <person name="Cao Y."/>
            <person name="Lipzen A."/>
            <person name="Daum C."/>
            <person name="Hundley H."/>
            <person name="Pangilinan J."/>
            <person name="Johnson J."/>
            <person name="Barry K."/>
            <person name="LaButti K."/>
            <person name="Ng V."/>
            <person name="Ahrendt S."/>
            <person name="Min B."/>
            <person name="Choi I.G."/>
            <person name="Park H."/>
            <person name="Plett J.M."/>
            <person name="Magnuson J."/>
            <person name="Spatafora J.W."/>
            <person name="Nagy L.G."/>
            <person name="Henrissat B."/>
            <person name="Grigoriev I.V."/>
            <person name="Yang Z.L."/>
            <person name="Xu J."/>
            <person name="Martin F.M."/>
        </authorList>
    </citation>
    <scope>NUCLEOTIDE SEQUENCE</scope>
    <source>
        <strain evidence="1">ATCC 28755</strain>
    </source>
</reference>
<keyword evidence="2" id="KW-1185">Reference proteome</keyword>
<evidence type="ECO:0000313" key="1">
    <source>
        <dbReference type="EMBL" id="KAH7905272.1"/>
    </source>
</evidence>
<sequence>MADPAFIQGLQAEQTINYVSVLTFSQEASTPDNRNIHKILIILSQVDHIWQLTMKTNMEESTVELYDRFIPYCPFLWASKHDCTYVSIGLIRKNGGNDIEHNIFHAGDNIDHYFLIIP</sequence>
<dbReference type="EMBL" id="MU268230">
    <property type="protein sequence ID" value="KAH7905272.1"/>
    <property type="molecule type" value="Genomic_DNA"/>
</dbReference>
<gene>
    <name evidence="1" type="ORF">BJ138DRAFT_1106125</name>
</gene>
<organism evidence="1 2">
    <name type="scientific">Hygrophoropsis aurantiaca</name>
    <dbReference type="NCBI Taxonomy" id="72124"/>
    <lineage>
        <taxon>Eukaryota</taxon>
        <taxon>Fungi</taxon>
        <taxon>Dikarya</taxon>
        <taxon>Basidiomycota</taxon>
        <taxon>Agaricomycotina</taxon>
        <taxon>Agaricomycetes</taxon>
        <taxon>Agaricomycetidae</taxon>
        <taxon>Boletales</taxon>
        <taxon>Coniophorineae</taxon>
        <taxon>Hygrophoropsidaceae</taxon>
        <taxon>Hygrophoropsis</taxon>
    </lineage>
</organism>
<evidence type="ECO:0000313" key="2">
    <source>
        <dbReference type="Proteomes" id="UP000790377"/>
    </source>
</evidence>
<protein>
    <submittedName>
        <fullName evidence="1">Uncharacterized protein</fullName>
    </submittedName>
</protein>
<accession>A0ACB7ZX35</accession>
<name>A0ACB7ZX35_9AGAM</name>
<comment type="caution">
    <text evidence="1">The sequence shown here is derived from an EMBL/GenBank/DDBJ whole genome shotgun (WGS) entry which is preliminary data.</text>
</comment>
<proteinExistence type="predicted"/>
<dbReference type="Proteomes" id="UP000790377">
    <property type="component" value="Unassembled WGS sequence"/>
</dbReference>